<reference evidence="3 4" key="1">
    <citation type="submission" date="2020-07" db="EMBL/GenBank/DDBJ databases">
        <title>Genomic Encyclopedia of Type Strains, Phase IV (KMG-IV): sequencing the most valuable type-strain genomes for metagenomic binning, comparative biology and taxonomic classification.</title>
        <authorList>
            <person name="Goeker M."/>
        </authorList>
    </citation>
    <scope>NUCLEOTIDE SEQUENCE [LARGE SCALE GENOMIC DNA]</scope>
    <source>
        <strain evidence="3 4">DSM 45533</strain>
    </source>
</reference>
<dbReference type="PANTHER" id="PTHR37042">
    <property type="entry name" value="OUTER MEMBRANE PROTEIN RV1973"/>
    <property type="match status" value="1"/>
</dbReference>
<dbReference type="GO" id="GO:0016020">
    <property type="term" value="C:membrane"/>
    <property type="evidence" value="ECO:0007669"/>
    <property type="project" value="UniProtKB-SubCell"/>
</dbReference>
<dbReference type="AlphaFoldDB" id="A0A7W0HVF8"/>
<proteinExistence type="predicted"/>
<protein>
    <submittedName>
        <fullName evidence="3">Mce-associated membrane protein</fullName>
    </submittedName>
</protein>
<evidence type="ECO:0000256" key="1">
    <source>
        <dbReference type="ARBA" id="ARBA00004370"/>
    </source>
</evidence>
<gene>
    <name evidence="3" type="ORF">HNR30_008539</name>
</gene>
<accession>A0A7W0HVF8</accession>
<sequence length="160" mass="16996">MARRLLIPSLAVLVALLAGAALWMGGQVREAHALADERQAALDAAGTHAMNLISISHATVDADIERILATSTGPARSEYAAGAAKLKETTLANKVVQTGVLRATGLESMKPGSAKILVVADVDIRWEGSNSPPQKRFYRWSMELIKVGGSWLVARAVQVL</sequence>
<comment type="caution">
    <text evidence="3">The sequence shown here is derived from an EMBL/GenBank/DDBJ whole genome shotgun (WGS) entry which is preliminary data.</text>
</comment>
<evidence type="ECO:0000256" key="2">
    <source>
        <dbReference type="ARBA" id="ARBA00023136"/>
    </source>
</evidence>
<dbReference type="PANTHER" id="PTHR37042:SF4">
    <property type="entry name" value="OUTER MEMBRANE PROTEIN RV1973"/>
    <property type="match status" value="1"/>
</dbReference>
<keyword evidence="4" id="KW-1185">Reference proteome</keyword>
<comment type="subcellular location">
    <subcellularLocation>
        <location evidence="1">Membrane</location>
    </subcellularLocation>
</comment>
<keyword evidence="2" id="KW-0472">Membrane</keyword>
<dbReference type="Proteomes" id="UP000530928">
    <property type="component" value="Unassembled WGS sequence"/>
</dbReference>
<dbReference type="RefSeq" id="WP_181615854.1">
    <property type="nucleotide sequence ID" value="NZ_BAABAM010000010.1"/>
</dbReference>
<evidence type="ECO:0000313" key="4">
    <source>
        <dbReference type="Proteomes" id="UP000530928"/>
    </source>
</evidence>
<organism evidence="3 4">
    <name type="scientific">Nonomuraea soli</name>
    <dbReference type="NCBI Taxonomy" id="1032476"/>
    <lineage>
        <taxon>Bacteria</taxon>
        <taxon>Bacillati</taxon>
        <taxon>Actinomycetota</taxon>
        <taxon>Actinomycetes</taxon>
        <taxon>Streptosporangiales</taxon>
        <taxon>Streptosporangiaceae</taxon>
        <taxon>Nonomuraea</taxon>
    </lineage>
</organism>
<dbReference type="EMBL" id="JACDUR010000010">
    <property type="protein sequence ID" value="MBA2897143.1"/>
    <property type="molecule type" value="Genomic_DNA"/>
</dbReference>
<name>A0A7W0HVF8_9ACTN</name>
<evidence type="ECO:0000313" key="3">
    <source>
        <dbReference type="EMBL" id="MBA2897143.1"/>
    </source>
</evidence>